<evidence type="ECO:0000313" key="3">
    <source>
        <dbReference type="EMBL" id="KAK7411970.1"/>
    </source>
</evidence>
<keyword evidence="2" id="KW-0812">Transmembrane</keyword>
<name>A0AAN9T275_PSOTE</name>
<feature type="transmembrane region" description="Helical" evidence="2">
    <location>
        <begin position="35"/>
        <end position="60"/>
    </location>
</feature>
<evidence type="ECO:0000256" key="1">
    <source>
        <dbReference type="SAM" id="MobiDB-lite"/>
    </source>
</evidence>
<keyword evidence="2" id="KW-1133">Transmembrane helix</keyword>
<organism evidence="3 4">
    <name type="scientific">Psophocarpus tetragonolobus</name>
    <name type="common">Winged bean</name>
    <name type="synonym">Dolichos tetragonolobus</name>
    <dbReference type="NCBI Taxonomy" id="3891"/>
    <lineage>
        <taxon>Eukaryota</taxon>
        <taxon>Viridiplantae</taxon>
        <taxon>Streptophyta</taxon>
        <taxon>Embryophyta</taxon>
        <taxon>Tracheophyta</taxon>
        <taxon>Spermatophyta</taxon>
        <taxon>Magnoliopsida</taxon>
        <taxon>eudicotyledons</taxon>
        <taxon>Gunneridae</taxon>
        <taxon>Pentapetalae</taxon>
        <taxon>rosids</taxon>
        <taxon>fabids</taxon>
        <taxon>Fabales</taxon>
        <taxon>Fabaceae</taxon>
        <taxon>Papilionoideae</taxon>
        <taxon>50 kb inversion clade</taxon>
        <taxon>NPAAA clade</taxon>
        <taxon>indigoferoid/millettioid clade</taxon>
        <taxon>Phaseoleae</taxon>
        <taxon>Psophocarpus</taxon>
    </lineage>
</organism>
<comment type="caution">
    <text evidence="3">The sequence shown here is derived from an EMBL/GenBank/DDBJ whole genome shotgun (WGS) entry which is preliminary data.</text>
</comment>
<evidence type="ECO:0000256" key="2">
    <source>
        <dbReference type="SAM" id="Phobius"/>
    </source>
</evidence>
<reference evidence="3 4" key="1">
    <citation type="submission" date="2024-01" db="EMBL/GenBank/DDBJ databases">
        <title>The genomes of 5 underutilized Papilionoideae crops provide insights into root nodulation and disease resistanc.</title>
        <authorList>
            <person name="Jiang F."/>
        </authorList>
    </citation>
    <scope>NUCLEOTIDE SEQUENCE [LARGE SCALE GENOMIC DNA]</scope>
    <source>
        <strain evidence="3">DUOXIRENSHENG_FW03</strain>
        <tissue evidence="3">Leaves</tissue>
    </source>
</reference>
<evidence type="ECO:0000313" key="4">
    <source>
        <dbReference type="Proteomes" id="UP001386955"/>
    </source>
</evidence>
<keyword evidence="2" id="KW-0472">Membrane</keyword>
<dbReference type="AlphaFoldDB" id="A0AAN9T275"/>
<dbReference type="EMBL" id="JAYMYS010000001">
    <property type="protein sequence ID" value="KAK7411970.1"/>
    <property type="molecule type" value="Genomic_DNA"/>
</dbReference>
<dbReference type="Proteomes" id="UP001386955">
    <property type="component" value="Unassembled WGS sequence"/>
</dbReference>
<protein>
    <submittedName>
        <fullName evidence="3">Uncharacterized protein</fullName>
    </submittedName>
</protein>
<accession>A0AAN9T275</accession>
<feature type="region of interest" description="Disordered" evidence="1">
    <location>
        <begin position="68"/>
        <end position="88"/>
    </location>
</feature>
<proteinExistence type="predicted"/>
<keyword evidence="4" id="KW-1185">Reference proteome</keyword>
<gene>
    <name evidence="3" type="ORF">VNO78_03415</name>
</gene>
<sequence length="88" mass="9892">MNRVESNPDPGWHVLLLMYDKLHHLSSFLENLQLVLLPGSLIQGQVFLLLSLTLSLIAIFRKPYSLSLSLSPSRSCSERSSSFEFDSA</sequence>